<reference evidence="1" key="1">
    <citation type="journal article" date="2022" name="bioRxiv">
        <title>Sequencing and chromosome-scale assembly of the giantPleurodeles waltlgenome.</title>
        <authorList>
            <person name="Brown T."/>
            <person name="Elewa A."/>
            <person name="Iarovenko S."/>
            <person name="Subramanian E."/>
            <person name="Araus A.J."/>
            <person name="Petzold A."/>
            <person name="Susuki M."/>
            <person name="Suzuki K.-i.T."/>
            <person name="Hayashi T."/>
            <person name="Toyoda A."/>
            <person name="Oliveira C."/>
            <person name="Osipova E."/>
            <person name="Leigh N.D."/>
            <person name="Simon A."/>
            <person name="Yun M.H."/>
        </authorList>
    </citation>
    <scope>NUCLEOTIDE SEQUENCE</scope>
    <source>
        <strain evidence="1">20211129_DDA</strain>
        <tissue evidence="1">Liver</tissue>
    </source>
</reference>
<gene>
    <name evidence="1" type="ORF">NDU88_003244</name>
</gene>
<accession>A0AAV7MQ06</accession>
<evidence type="ECO:0000313" key="2">
    <source>
        <dbReference type="Proteomes" id="UP001066276"/>
    </source>
</evidence>
<proteinExistence type="predicted"/>
<name>A0AAV7MQ06_PLEWA</name>
<protein>
    <submittedName>
        <fullName evidence="1">Uncharacterized protein</fullName>
    </submittedName>
</protein>
<organism evidence="1 2">
    <name type="scientific">Pleurodeles waltl</name>
    <name type="common">Iberian ribbed newt</name>
    <dbReference type="NCBI Taxonomy" id="8319"/>
    <lineage>
        <taxon>Eukaryota</taxon>
        <taxon>Metazoa</taxon>
        <taxon>Chordata</taxon>
        <taxon>Craniata</taxon>
        <taxon>Vertebrata</taxon>
        <taxon>Euteleostomi</taxon>
        <taxon>Amphibia</taxon>
        <taxon>Batrachia</taxon>
        <taxon>Caudata</taxon>
        <taxon>Salamandroidea</taxon>
        <taxon>Salamandridae</taxon>
        <taxon>Pleurodelinae</taxon>
        <taxon>Pleurodeles</taxon>
    </lineage>
</organism>
<dbReference type="EMBL" id="JANPWB010000013">
    <property type="protein sequence ID" value="KAJ1105840.1"/>
    <property type="molecule type" value="Genomic_DNA"/>
</dbReference>
<dbReference type="Proteomes" id="UP001066276">
    <property type="component" value="Chromosome 9"/>
</dbReference>
<dbReference type="AlphaFoldDB" id="A0AAV7MQ06"/>
<sequence>MRGRSAVVKVGSLVQMNRVLELRGVELRGVSGESYGVEALDRSKIAPVRDCPSCGTVPKERRHKWGHCALAKLHRQRDCTGFETAPVVGFVAHCGVRRELETVDGHRSCAPKTLRRTLIHETDYLKHNHSVV</sequence>
<keyword evidence="2" id="KW-1185">Reference proteome</keyword>
<evidence type="ECO:0000313" key="1">
    <source>
        <dbReference type="EMBL" id="KAJ1105840.1"/>
    </source>
</evidence>
<comment type="caution">
    <text evidence="1">The sequence shown here is derived from an EMBL/GenBank/DDBJ whole genome shotgun (WGS) entry which is preliminary data.</text>
</comment>